<organism evidence="2 3">
    <name type="scientific">Actinomadura fulvescens</name>
    <dbReference type="NCBI Taxonomy" id="46160"/>
    <lineage>
        <taxon>Bacteria</taxon>
        <taxon>Bacillati</taxon>
        <taxon>Actinomycetota</taxon>
        <taxon>Actinomycetes</taxon>
        <taxon>Streptosporangiales</taxon>
        <taxon>Thermomonosporaceae</taxon>
        <taxon>Actinomadura</taxon>
    </lineage>
</organism>
<dbReference type="Proteomes" id="UP001501509">
    <property type="component" value="Unassembled WGS sequence"/>
</dbReference>
<evidence type="ECO:0000313" key="3">
    <source>
        <dbReference type="Proteomes" id="UP001501509"/>
    </source>
</evidence>
<dbReference type="GO" id="GO:0016787">
    <property type="term" value="F:hydrolase activity"/>
    <property type="evidence" value="ECO:0007669"/>
    <property type="project" value="UniProtKB-KW"/>
</dbReference>
<accession>A0ABN3Q0C0</accession>
<gene>
    <name evidence="2" type="ORF">GCM10010411_50580</name>
</gene>
<dbReference type="InterPro" id="IPR000801">
    <property type="entry name" value="Esterase-like"/>
</dbReference>
<keyword evidence="2" id="KW-0378">Hydrolase</keyword>
<dbReference type="Pfam" id="PF00756">
    <property type="entry name" value="Esterase"/>
    <property type="match status" value="1"/>
</dbReference>
<dbReference type="RefSeq" id="WP_344544674.1">
    <property type="nucleotide sequence ID" value="NZ_BAAATD010000006.1"/>
</dbReference>
<dbReference type="SUPFAM" id="SSF53474">
    <property type="entry name" value="alpha/beta-Hydrolases"/>
    <property type="match status" value="1"/>
</dbReference>
<reference evidence="2 3" key="1">
    <citation type="journal article" date="2019" name="Int. J. Syst. Evol. Microbiol.">
        <title>The Global Catalogue of Microorganisms (GCM) 10K type strain sequencing project: providing services to taxonomists for standard genome sequencing and annotation.</title>
        <authorList>
            <consortium name="The Broad Institute Genomics Platform"/>
            <consortium name="The Broad Institute Genome Sequencing Center for Infectious Disease"/>
            <person name="Wu L."/>
            <person name="Ma J."/>
        </authorList>
    </citation>
    <scope>NUCLEOTIDE SEQUENCE [LARGE SCALE GENOMIC DNA]</scope>
    <source>
        <strain evidence="2 3">JCM 6833</strain>
    </source>
</reference>
<evidence type="ECO:0000313" key="2">
    <source>
        <dbReference type="EMBL" id="GAA2610056.1"/>
    </source>
</evidence>
<feature type="chain" id="PRO_5046182288" evidence="1">
    <location>
        <begin position="34"/>
        <end position="347"/>
    </location>
</feature>
<dbReference type="InterPro" id="IPR029058">
    <property type="entry name" value="AB_hydrolase_fold"/>
</dbReference>
<dbReference type="EMBL" id="BAAATD010000006">
    <property type="protein sequence ID" value="GAA2610056.1"/>
    <property type="molecule type" value="Genomic_DNA"/>
</dbReference>
<keyword evidence="1" id="KW-0732">Signal</keyword>
<evidence type="ECO:0000256" key="1">
    <source>
        <dbReference type="SAM" id="SignalP"/>
    </source>
</evidence>
<dbReference type="InterPro" id="IPR050583">
    <property type="entry name" value="Mycobacterial_A85_antigen"/>
</dbReference>
<comment type="caution">
    <text evidence="2">The sequence shown here is derived from an EMBL/GenBank/DDBJ whole genome shotgun (WGS) entry which is preliminary data.</text>
</comment>
<name>A0ABN3Q0C0_9ACTN</name>
<protein>
    <submittedName>
        <fullName evidence="2">Alpha/beta hydrolase family protein</fullName>
    </submittedName>
</protein>
<feature type="signal peptide" evidence="1">
    <location>
        <begin position="1"/>
        <end position="33"/>
    </location>
</feature>
<dbReference type="Gene3D" id="3.40.50.1820">
    <property type="entry name" value="alpha/beta hydrolase"/>
    <property type="match status" value="1"/>
</dbReference>
<proteinExistence type="predicted"/>
<keyword evidence="3" id="KW-1185">Reference proteome</keyword>
<dbReference type="PANTHER" id="PTHR48098">
    <property type="entry name" value="ENTEROCHELIN ESTERASE-RELATED"/>
    <property type="match status" value="1"/>
</dbReference>
<sequence>MASERRRRMRMTAMATTLIGTTVASGLAAPAHASAPALRRADTGAAITAQKRIDARTFDATVRSPALRMSVKMRVITPKGWSRKSKKRWPVLYAYHGGNDNYLSWTRSTAIEKLAARYNALVVMPEGGVNGSYTDWYNYGKGGTPKWETFHTKEVVQLMERNYRAGTARAAMGLSSGGQGAITYAARHRGLFRYAASYSGIVHLTKPGIPAILMAEGLIFNPGQDPFRIWGNPDKHPRNWQRHDPYVLAKNLRGTGIYLSAGTTGNPGKLDPPFVGWEFVKARLVGGISEAVAGATTVSLAARLRQLKIPVTTHIYKDGWHQWGYWILEMNRSWPLLMKSIGAKRVS</sequence>
<dbReference type="PANTHER" id="PTHR48098:SF1">
    <property type="entry name" value="DIACYLGLYCEROL ACYLTRANSFERASE_MYCOLYLTRANSFERASE AG85A"/>
    <property type="match status" value="1"/>
</dbReference>